<organism evidence="2 3">
    <name type="scientific">Thauera aminoaromatica S2</name>
    <dbReference type="NCBI Taxonomy" id="1234381"/>
    <lineage>
        <taxon>Bacteria</taxon>
        <taxon>Pseudomonadati</taxon>
        <taxon>Pseudomonadota</taxon>
        <taxon>Betaproteobacteria</taxon>
        <taxon>Rhodocyclales</taxon>
        <taxon>Zoogloeaceae</taxon>
        <taxon>Thauera</taxon>
    </lineage>
</organism>
<comment type="caution">
    <text evidence="2">The sequence shown here is derived from an EMBL/GenBank/DDBJ whole genome shotgun (WGS) entry which is preliminary data.</text>
</comment>
<dbReference type="Gene3D" id="1.10.1390.10">
    <property type="match status" value="1"/>
</dbReference>
<protein>
    <submittedName>
        <fullName evidence="2">Glucose-6-phosphate isomerase</fullName>
    </submittedName>
</protein>
<sequence length="24" mass="2638">AAPSADAHDASTRGLIERYRARPR</sequence>
<dbReference type="GO" id="GO:0006096">
    <property type="term" value="P:glycolytic process"/>
    <property type="evidence" value="ECO:0007669"/>
    <property type="project" value="InterPro"/>
</dbReference>
<evidence type="ECO:0000313" key="3">
    <source>
        <dbReference type="Proteomes" id="UP000013042"/>
    </source>
</evidence>
<feature type="non-terminal residue" evidence="2">
    <location>
        <position position="1"/>
    </location>
</feature>
<accession>N6Y059</accession>
<name>N6Y059_THASP</name>
<evidence type="ECO:0000313" key="2">
    <source>
        <dbReference type="EMBL" id="ENO87516.1"/>
    </source>
</evidence>
<feature type="region of interest" description="Disordered" evidence="1">
    <location>
        <begin position="1"/>
        <end position="24"/>
    </location>
</feature>
<gene>
    <name evidence="2" type="ORF">C665_04556</name>
</gene>
<dbReference type="InterPro" id="IPR023096">
    <property type="entry name" value="G6P_Isomerase_C"/>
</dbReference>
<keyword evidence="2" id="KW-0413">Isomerase</keyword>
<dbReference type="AlphaFoldDB" id="N6Y059"/>
<dbReference type="EMBL" id="AMXD01000016">
    <property type="protein sequence ID" value="ENO87516.1"/>
    <property type="molecule type" value="Genomic_DNA"/>
</dbReference>
<evidence type="ECO:0000256" key="1">
    <source>
        <dbReference type="SAM" id="MobiDB-lite"/>
    </source>
</evidence>
<reference evidence="2 3" key="1">
    <citation type="submission" date="2012-09" db="EMBL/GenBank/DDBJ databases">
        <title>Draft Genome Sequences of 6 Strains from Genus Thauera.</title>
        <authorList>
            <person name="Liu B."/>
            <person name="Shapleigh J.P."/>
            <person name="Frostegard A.H."/>
        </authorList>
    </citation>
    <scope>NUCLEOTIDE SEQUENCE [LARGE SCALE GENOMIC DNA]</scope>
    <source>
        <strain evidence="2 3">S2</strain>
    </source>
</reference>
<dbReference type="Proteomes" id="UP000013042">
    <property type="component" value="Unassembled WGS sequence"/>
</dbReference>
<dbReference type="GO" id="GO:0004347">
    <property type="term" value="F:glucose-6-phosphate isomerase activity"/>
    <property type="evidence" value="ECO:0007669"/>
    <property type="project" value="InterPro"/>
</dbReference>
<proteinExistence type="predicted"/>